<evidence type="ECO:0000313" key="2">
    <source>
        <dbReference type="EMBL" id="CAF4446796.1"/>
    </source>
</evidence>
<dbReference type="EMBL" id="CAJOBC010097341">
    <property type="protein sequence ID" value="CAF4446796.1"/>
    <property type="molecule type" value="Genomic_DNA"/>
</dbReference>
<dbReference type="EMBL" id="CAJNOQ010031393">
    <property type="protein sequence ID" value="CAF1579871.1"/>
    <property type="molecule type" value="Genomic_DNA"/>
</dbReference>
<dbReference type="AlphaFoldDB" id="A0A815Z3T7"/>
<protein>
    <submittedName>
        <fullName evidence="1">Uncharacterized protein</fullName>
    </submittedName>
</protein>
<comment type="caution">
    <text evidence="1">The sequence shown here is derived from an EMBL/GenBank/DDBJ whole genome shotgun (WGS) entry which is preliminary data.</text>
</comment>
<gene>
    <name evidence="1" type="ORF">GPM918_LOCUS41002</name>
    <name evidence="2" type="ORF">SRO942_LOCUS42007</name>
</gene>
<sequence>MASVYKQWLNNRKVKWKQAHEHLLSVDKNGTNINKNQLKNVLIQLKDTESSKKHKLNDLLEQAKDDIDKL</sequence>
<accession>A0A815Z3T7</accession>
<dbReference type="Proteomes" id="UP000681722">
    <property type="component" value="Unassembled WGS sequence"/>
</dbReference>
<reference evidence="1" key="1">
    <citation type="submission" date="2021-02" db="EMBL/GenBank/DDBJ databases">
        <authorList>
            <person name="Nowell W R."/>
        </authorList>
    </citation>
    <scope>NUCLEOTIDE SEQUENCE</scope>
</reference>
<feature type="non-terminal residue" evidence="1">
    <location>
        <position position="70"/>
    </location>
</feature>
<evidence type="ECO:0000313" key="3">
    <source>
        <dbReference type="Proteomes" id="UP000663829"/>
    </source>
</evidence>
<organism evidence="1 3">
    <name type="scientific">Didymodactylos carnosus</name>
    <dbReference type="NCBI Taxonomy" id="1234261"/>
    <lineage>
        <taxon>Eukaryota</taxon>
        <taxon>Metazoa</taxon>
        <taxon>Spiralia</taxon>
        <taxon>Gnathifera</taxon>
        <taxon>Rotifera</taxon>
        <taxon>Eurotatoria</taxon>
        <taxon>Bdelloidea</taxon>
        <taxon>Philodinida</taxon>
        <taxon>Philodinidae</taxon>
        <taxon>Didymodactylos</taxon>
    </lineage>
</organism>
<keyword evidence="3" id="KW-1185">Reference proteome</keyword>
<proteinExistence type="predicted"/>
<dbReference type="Proteomes" id="UP000663829">
    <property type="component" value="Unassembled WGS sequence"/>
</dbReference>
<evidence type="ECO:0000313" key="1">
    <source>
        <dbReference type="EMBL" id="CAF1579871.1"/>
    </source>
</evidence>
<name>A0A815Z3T7_9BILA</name>